<dbReference type="NCBIfam" id="TIGR02378">
    <property type="entry name" value="nirD_assim_sml"/>
    <property type="match status" value="1"/>
</dbReference>
<dbReference type="GO" id="GO:0042128">
    <property type="term" value="P:nitrate assimilation"/>
    <property type="evidence" value="ECO:0007669"/>
    <property type="project" value="UniProtKB-KW"/>
</dbReference>
<feature type="domain" description="Rieske-like [2Fe-2S]" evidence="3">
    <location>
        <begin position="3"/>
        <end position="106"/>
    </location>
</feature>
<evidence type="ECO:0000259" key="3">
    <source>
        <dbReference type="Pfam" id="PF13806"/>
    </source>
</evidence>
<dbReference type="InterPro" id="IPR012748">
    <property type="entry name" value="Rieske-like_NirD"/>
</dbReference>
<dbReference type="Gene3D" id="2.102.10.10">
    <property type="entry name" value="Rieske [2Fe-2S] iron-sulphur domain"/>
    <property type="match status" value="1"/>
</dbReference>
<dbReference type="InterPro" id="IPR017881">
    <property type="entry name" value="NirD"/>
</dbReference>
<evidence type="ECO:0000256" key="1">
    <source>
        <dbReference type="ARBA" id="ARBA00023002"/>
    </source>
</evidence>
<comment type="caution">
    <text evidence="4">The sequence shown here is derived from an EMBL/GenBank/DDBJ whole genome shotgun (WGS) entry which is preliminary data.</text>
</comment>
<dbReference type="CDD" id="cd03529">
    <property type="entry name" value="Rieske_NirD"/>
    <property type="match status" value="1"/>
</dbReference>
<reference evidence="4 5" key="1">
    <citation type="submission" date="2016-03" db="EMBL/GenBank/DDBJ databases">
        <authorList>
            <person name="Ploux O."/>
        </authorList>
    </citation>
    <scope>NUCLEOTIDE SEQUENCE [LARGE SCALE GENOMIC DNA]</scope>
    <source>
        <strain evidence="4 5">R-45371</strain>
    </source>
</reference>
<sequence>MSTWIDVCDIDDLQADSGVCALIKGKQIAIFYLQRRQEVYAIGNFDPFSEANVLSRGMIGDIGGEPMVASPMYKQHFSLRTGVCFEDAGVSVPAYPVRLENGRVAVMLASPPVQQKSPSLAVCEME</sequence>
<evidence type="ECO:0000313" key="5">
    <source>
        <dbReference type="Proteomes" id="UP000077763"/>
    </source>
</evidence>
<dbReference type="GO" id="GO:0051537">
    <property type="term" value="F:2 iron, 2 sulfur cluster binding"/>
    <property type="evidence" value="ECO:0007669"/>
    <property type="project" value="InterPro"/>
</dbReference>
<dbReference type="SUPFAM" id="SSF50022">
    <property type="entry name" value="ISP domain"/>
    <property type="match status" value="1"/>
</dbReference>
<dbReference type="EMBL" id="LUUH01000035">
    <property type="protein sequence ID" value="OAI06526.1"/>
    <property type="molecule type" value="Genomic_DNA"/>
</dbReference>
<evidence type="ECO:0000256" key="2">
    <source>
        <dbReference type="ARBA" id="ARBA00023063"/>
    </source>
</evidence>
<name>A0A177ML66_METMH</name>
<dbReference type="RefSeq" id="WP_064035967.1">
    <property type="nucleotide sequence ID" value="NZ_LUUH01000035.1"/>
</dbReference>
<dbReference type="GO" id="GO:0008942">
    <property type="term" value="F:nitrite reductase [NAD(P)H] activity"/>
    <property type="evidence" value="ECO:0007669"/>
    <property type="project" value="InterPro"/>
</dbReference>
<dbReference type="Pfam" id="PF13806">
    <property type="entry name" value="Rieske_2"/>
    <property type="match status" value="1"/>
</dbReference>
<dbReference type="AlphaFoldDB" id="A0A177ML66"/>
<protein>
    <submittedName>
        <fullName evidence="4">Nitrite reductase small subunit</fullName>
    </submittedName>
</protein>
<accession>A0A177ML66</accession>
<evidence type="ECO:0000313" key="4">
    <source>
        <dbReference type="EMBL" id="OAI06526.1"/>
    </source>
</evidence>
<keyword evidence="1" id="KW-0560">Oxidoreductase</keyword>
<organism evidence="4 5">
    <name type="scientific">Methylomonas methanica</name>
    <dbReference type="NCBI Taxonomy" id="421"/>
    <lineage>
        <taxon>Bacteria</taxon>
        <taxon>Pseudomonadati</taxon>
        <taxon>Pseudomonadota</taxon>
        <taxon>Gammaproteobacteria</taxon>
        <taxon>Methylococcales</taxon>
        <taxon>Methylococcaceae</taxon>
        <taxon>Methylomonas</taxon>
    </lineage>
</organism>
<keyword evidence="2" id="KW-0534">Nitrate assimilation</keyword>
<proteinExistence type="predicted"/>
<dbReference type="InterPro" id="IPR036922">
    <property type="entry name" value="Rieske_2Fe-2S_sf"/>
</dbReference>
<dbReference type="PANTHER" id="PTHR40562">
    <property type="match status" value="1"/>
</dbReference>
<dbReference type="PROSITE" id="PS51300">
    <property type="entry name" value="NIRD"/>
    <property type="match status" value="1"/>
</dbReference>
<dbReference type="PANTHER" id="PTHR40562:SF1">
    <property type="entry name" value="NITRITE REDUCTASE (NADH) SMALL SUBUNIT"/>
    <property type="match status" value="1"/>
</dbReference>
<gene>
    <name evidence="4" type="ORF">A1353_08810</name>
</gene>
<dbReference type="Proteomes" id="UP000077763">
    <property type="component" value="Unassembled WGS sequence"/>
</dbReference>